<dbReference type="AlphaFoldDB" id="A0A5J9T3A2"/>
<evidence type="ECO:0000313" key="2">
    <source>
        <dbReference type="Proteomes" id="UP000324897"/>
    </source>
</evidence>
<protein>
    <submittedName>
        <fullName evidence="1">Uncharacterized protein</fullName>
    </submittedName>
</protein>
<gene>
    <name evidence="1" type="ORF">EJB05_48884</name>
</gene>
<evidence type="ECO:0000313" key="1">
    <source>
        <dbReference type="EMBL" id="TVU05707.1"/>
    </source>
</evidence>
<reference evidence="1 2" key="1">
    <citation type="journal article" date="2019" name="Sci. Rep.">
        <title>A high-quality genome of Eragrostis curvula grass provides insights into Poaceae evolution and supports new strategies to enhance forage quality.</title>
        <authorList>
            <person name="Carballo J."/>
            <person name="Santos B.A.C.M."/>
            <person name="Zappacosta D."/>
            <person name="Garbus I."/>
            <person name="Selva J.P."/>
            <person name="Gallo C.A."/>
            <person name="Diaz A."/>
            <person name="Albertini E."/>
            <person name="Caccamo M."/>
            <person name="Echenique V."/>
        </authorList>
    </citation>
    <scope>NUCLEOTIDE SEQUENCE [LARGE SCALE GENOMIC DNA]</scope>
    <source>
        <strain evidence="2">cv. Victoria</strain>
        <tissue evidence="1">Leaf</tissue>
    </source>
</reference>
<accession>A0A5J9T3A2</accession>
<sequence>MPSMVTWWMPVPSTTPPHLRNVTCTINEQLETQSSRSCHLKHGHDAWRVAGRRERHEHPPDLRRRLVVLEDLLAGEVRPGDDEERAVPVAVDLQPPALAHAEPPGQRVERHQRLGQRRLEPLRREEAFLTRRGAVRRRRRRRVVVDKRRVGLGHGEVEVGQPQLTPRRVLARRHQRRLHHVNLHRPPFPLCFSSLLCSPTGSQSGLLLLVLSASRSDCGVCGAEP</sequence>
<dbReference type="Gramene" id="TVU05707">
    <property type="protein sequence ID" value="TVU05707"/>
    <property type="gene ID" value="EJB05_48884"/>
</dbReference>
<dbReference type="Proteomes" id="UP000324897">
    <property type="component" value="Unassembled WGS sequence"/>
</dbReference>
<comment type="caution">
    <text evidence="1">The sequence shown here is derived from an EMBL/GenBank/DDBJ whole genome shotgun (WGS) entry which is preliminary data.</text>
</comment>
<keyword evidence="2" id="KW-1185">Reference proteome</keyword>
<organism evidence="1 2">
    <name type="scientific">Eragrostis curvula</name>
    <name type="common">weeping love grass</name>
    <dbReference type="NCBI Taxonomy" id="38414"/>
    <lineage>
        <taxon>Eukaryota</taxon>
        <taxon>Viridiplantae</taxon>
        <taxon>Streptophyta</taxon>
        <taxon>Embryophyta</taxon>
        <taxon>Tracheophyta</taxon>
        <taxon>Spermatophyta</taxon>
        <taxon>Magnoliopsida</taxon>
        <taxon>Liliopsida</taxon>
        <taxon>Poales</taxon>
        <taxon>Poaceae</taxon>
        <taxon>PACMAD clade</taxon>
        <taxon>Chloridoideae</taxon>
        <taxon>Eragrostideae</taxon>
        <taxon>Eragrostidinae</taxon>
        <taxon>Eragrostis</taxon>
    </lineage>
</organism>
<name>A0A5J9T3A2_9POAL</name>
<feature type="non-terminal residue" evidence="1">
    <location>
        <position position="1"/>
    </location>
</feature>
<proteinExistence type="predicted"/>
<dbReference type="EMBL" id="RWGY01000051">
    <property type="protein sequence ID" value="TVU05707.1"/>
    <property type="molecule type" value="Genomic_DNA"/>
</dbReference>